<evidence type="ECO:0000256" key="4">
    <source>
        <dbReference type="ARBA" id="ARBA00023159"/>
    </source>
</evidence>
<gene>
    <name evidence="10" type="ORF">B0I35DRAFT_508420</name>
</gene>
<comment type="subcellular location">
    <subcellularLocation>
        <location evidence="1 7">Nucleus</location>
    </subcellularLocation>
</comment>
<proteinExistence type="inferred from homology"/>
<dbReference type="PANTHER" id="PTHR35041:SF4">
    <property type="entry name" value="MEDIATOR OF RNA POLYMERASE II TRANSCRIPTION SUBUNIT 1"/>
    <property type="match status" value="1"/>
</dbReference>
<dbReference type="GO" id="GO:0045944">
    <property type="term" value="P:positive regulation of transcription by RNA polymerase II"/>
    <property type="evidence" value="ECO:0007669"/>
    <property type="project" value="UniProtKB-ARBA"/>
</dbReference>
<evidence type="ECO:0000259" key="9">
    <source>
        <dbReference type="Pfam" id="PF10744"/>
    </source>
</evidence>
<evidence type="ECO:0000256" key="1">
    <source>
        <dbReference type="ARBA" id="ARBA00004123"/>
    </source>
</evidence>
<evidence type="ECO:0000256" key="5">
    <source>
        <dbReference type="ARBA" id="ARBA00023163"/>
    </source>
</evidence>
<comment type="function">
    <text evidence="7">Component of the Mediator complex, a coactivator involved in the regulated transcription of nearly all RNA polymerase II-dependent genes. Mediator functions as a bridge to convey information from gene-specific regulatory proteins to the basal RNA polymerase II transcription machinery. Mediator is recruited to promoters by direct interactions with regulatory proteins and serves as a scaffold for the assembly of a functional preinitiation complex with RNA polymerase II and the general transcription factors.</text>
</comment>
<dbReference type="OrthoDB" id="5310959at2759"/>
<comment type="caution">
    <text evidence="10">The sequence shown here is derived from an EMBL/GenBank/DDBJ whole genome shotgun (WGS) entry which is preliminary data.</text>
</comment>
<keyword evidence="11" id="KW-1185">Reference proteome</keyword>
<dbReference type="GO" id="GO:0003712">
    <property type="term" value="F:transcription coregulator activity"/>
    <property type="evidence" value="ECO:0007669"/>
    <property type="project" value="InterPro"/>
</dbReference>
<protein>
    <recommendedName>
        <fullName evidence="7">Mediator of RNA polymerase II transcription subunit 1</fullName>
    </recommendedName>
    <alternativeName>
        <fullName evidence="7">Mediator complex subunit 1</fullName>
    </alternativeName>
</protein>
<evidence type="ECO:0000256" key="8">
    <source>
        <dbReference type="SAM" id="MobiDB-lite"/>
    </source>
</evidence>
<accession>A0A8K0T1E1</accession>
<dbReference type="InterPro" id="IPR019680">
    <property type="entry name" value="Mediator_Med1"/>
</dbReference>
<evidence type="ECO:0000313" key="11">
    <source>
        <dbReference type="Proteomes" id="UP000813444"/>
    </source>
</evidence>
<sequence length="687" mass="75561">MGTPMRHAPSQQGRTPSQFAAATPPVSTPFSNPAHTAFSPRGSRSSPQHVKKSPATSQLLGQPHNGPLNFDSPSTAAAMGALGIGGGFDIGLDNVGGLEGLNVGFSSEEDKVKRLDSILNLLNTKRGLVSEAGLERLAQRLGLELLSEENTGPDGRKTKTLVIAGSAIALDIALDNNIVQNITLAFHGSPPSVAKHADAASRILLSDLQLLPNQSPLTKTLNKFALNFERLATLDKLSISPGLDCHEALVGVYDSLERLYQWDLGKLREDPTMAGKSDECLNSMAMCLRHGRPAMHARGRVGLALQYWRENPWAPLRAADVTPAMEERDNIWSLIISCAAIDGIGLPPVRVSDNWISKDIVKPEAPVDPKKPLLDWQEPENIALPMSEDNKNSGMDMLQPDLSTTRVPRVMFTVTFDPPVLLPQNDWMRLYECAQVEPPNLNALNDYTQRLPPTFDSLFFPIPPGTKVDPSEARTIVRRRRVRAFNDDQTPFYKTHENSLLFYKPIYSQEVREMPFSHPGQLIEMLPLLRQYALVAILLQNSFSPKTHDLLASKTDNGVPSKTGSLTTTDDVADLATTTPLESGEIKETDDSSPVDMRVDVTLWVHPLPHFQVTFPLQDTVAEITFTILEGGTVVVTSETFLGDSGTRPLRGQRGQLTRERLGKVLEHFQDICKTIEWVRLNLAGEK</sequence>
<name>A0A8K0T1E1_9HYPO</name>
<dbReference type="Proteomes" id="UP000813444">
    <property type="component" value="Unassembled WGS sequence"/>
</dbReference>
<evidence type="ECO:0000256" key="7">
    <source>
        <dbReference type="RuleBase" id="RU364059"/>
    </source>
</evidence>
<dbReference type="PANTHER" id="PTHR35041">
    <property type="entry name" value="MEDIATOR OF RNA POLYMERASE II TRANSCRIPTION SUBUNIT 1"/>
    <property type="match status" value="1"/>
</dbReference>
<reference evidence="10" key="1">
    <citation type="journal article" date="2021" name="Nat. Commun.">
        <title>Genetic determinants of endophytism in the Arabidopsis root mycobiome.</title>
        <authorList>
            <person name="Mesny F."/>
            <person name="Miyauchi S."/>
            <person name="Thiergart T."/>
            <person name="Pickel B."/>
            <person name="Atanasova L."/>
            <person name="Karlsson M."/>
            <person name="Huettel B."/>
            <person name="Barry K.W."/>
            <person name="Haridas S."/>
            <person name="Chen C."/>
            <person name="Bauer D."/>
            <person name="Andreopoulos W."/>
            <person name="Pangilinan J."/>
            <person name="LaButti K."/>
            <person name="Riley R."/>
            <person name="Lipzen A."/>
            <person name="Clum A."/>
            <person name="Drula E."/>
            <person name="Henrissat B."/>
            <person name="Kohler A."/>
            <person name="Grigoriev I.V."/>
            <person name="Martin F.M."/>
            <person name="Hacquard S."/>
        </authorList>
    </citation>
    <scope>NUCLEOTIDE SEQUENCE</scope>
    <source>
        <strain evidence="10">MPI-CAGE-CH-0235</strain>
    </source>
</reference>
<keyword evidence="6 7" id="KW-0539">Nucleus</keyword>
<feature type="region of interest" description="Disordered" evidence="8">
    <location>
        <begin position="1"/>
        <end position="72"/>
    </location>
</feature>
<evidence type="ECO:0000256" key="2">
    <source>
        <dbReference type="ARBA" id="ARBA00006210"/>
    </source>
</evidence>
<evidence type="ECO:0000313" key="10">
    <source>
        <dbReference type="EMBL" id="KAH7326158.1"/>
    </source>
</evidence>
<keyword evidence="4 7" id="KW-0010">Activator</keyword>
<keyword evidence="3 7" id="KW-0805">Transcription regulation</keyword>
<dbReference type="Pfam" id="PF10744">
    <property type="entry name" value="Med1"/>
    <property type="match status" value="1"/>
</dbReference>
<keyword evidence="5 7" id="KW-0804">Transcription</keyword>
<comment type="similarity">
    <text evidence="2 7">Belongs to the Mediator complex subunit 1 family.</text>
</comment>
<dbReference type="GO" id="GO:0016592">
    <property type="term" value="C:mediator complex"/>
    <property type="evidence" value="ECO:0007669"/>
    <property type="project" value="InterPro"/>
</dbReference>
<feature type="domain" description="Mediator complex subunit Med1" evidence="9">
    <location>
        <begin position="117"/>
        <end position="544"/>
    </location>
</feature>
<feature type="compositionally biased region" description="Polar residues" evidence="8">
    <location>
        <begin position="9"/>
        <end position="20"/>
    </location>
</feature>
<evidence type="ECO:0000256" key="6">
    <source>
        <dbReference type="ARBA" id="ARBA00023242"/>
    </source>
</evidence>
<evidence type="ECO:0000256" key="3">
    <source>
        <dbReference type="ARBA" id="ARBA00023015"/>
    </source>
</evidence>
<organism evidence="10 11">
    <name type="scientific">Stachybotrys elegans</name>
    <dbReference type="NCBI Taxonomy" id="80388"/>
    <lineage>
        <taxon>Eukaryota</taxon>
        <taxon>Fungi</taxon>
        <taxon>Dikarya</taxon>
        <taxon>Ascomycota</taxon>
        <taxon>Pezizomycotina</taxon>
        <taxon>Sordariomycetes</taxon>
        <taxon>Hypocreomycetidae</taxon>
        <taxon>Hypocreales</taxon>
        <taxon>Stachybotryaceae</taxon>
        <taxon>Stachybotrys</taxon>
    </lineage>
</organism>
<dbReference type="AlphaFoldDB" id="A0A8K0T1E1"/>
<dbReference type="EMBL" id="JAGPNK010000002">
    <property type="protein sequence ID" value="KAH7326158.1"/>
    <property type="molecule type" value="Genomic_DNA"/>
</dbReference>
<feature type="compositionally biased region" description="Polar residues" evidence="8">
    <location>
        <begin position="42"/>
        <end position="60"/>
    </location>
</feature>